<evidence type="ECO:0000313" key="8">
    <source>
        <dbReference type="Proteomes" id="UP000265618"/>
    </source>
</evidence>
<dbReference type="GO" id="GO:0005829">
    <property type="term" value="C:cytosol"/>
    <property type="evidence" value="ECO:0007669"/>
    <property type="project" value="TreeGrafter"/>
</dbReference>
<dbReference type="GO" id="GO:0016226">
    <property type="term" value="P:iron-sulfur cluster assembly"/>
    <property type="evidence" value="ECO:0007669"/>
    <property type="project" value="InterPro"/>
</dbReference>
<feature type="compositionally biased region" description="Polar residues" evidence="6">
    <location>
        <begin position="206"/>
        <end position="216"/>
    </location>
</feature>
<keyword evidence="3 7" id="KW-0067">ATP-binding</keyword>
<dbReference type="PANTHER" id="PTHR23264">
    <property type="entry name" value="NUCLEOTIDE-BINDING PROTEIN NBP35 YEAST -RELATED"/>
    <property type="match status" value="1"/>
</dbReference>
<dbReference type="AlphaFoldDB" id="A0A9K3CSJ4"/>
<evidence type="ECO:0000256" key="3">
    <source>
        <dbReference type="ARBA" id="ARBA00022840"/>
    </source>
</evidence>
<sequence>MSVTDLIPPHVQCAHREVLVILSGKGGVGKSTISAQLGFCLASVYSARVGLLDLDICGPSLPTLTGTKGKEVRNNNHGWTPVPVADNLSVMSIGFLLNGDDDAVIWRGPRKTALIQQFLTEVQWGPLDYLIIDTPPGTSDEHLSVLSMLLPALAHKTPRAIVVATPQAMAEAMGNVPFLGRIPLDPVLVTASENGMSWAEAGSGVTGSMTRSTAEPSQDDGVGSAVTEQGAPGPQTSEGLTLFSEFVEKTLTLLLGVIPPRTTR</sequence>
<dbReference type="Pfam" id="PF10609">
    <property type="entry name" value="ParA"/>
    <property type="match status" value="1"/>
</dbReference>
<dbReference type="Proteomes" id="UP000265618">
    <property type="component" value="Unassembled WGS sequence"/>
</dbReference>
<proteinExistence type="predicted"/>
<name>A0A9K3CSJ4_9EUKA</name>
<accession>A0A9K3CSJ4</accession>
<dbReference type="PANTHER" id="PTHR23264:SF19">
    <property type="entry name" value="CYTOSOLIC FE-S CLUSTER ASSEMBLY FACTOR NUBP2"/>
    <property type="match status" value="1"/>
</dbReference>
<dbReference type="EMBL" id="BDIP01000512">
    <property type="protein sequence ID" value="GIQ81846.1"/>
    <property type="molecule type" value="Genomic_DNA"/>
</dbReference>
<dbReference type="CDD" id="cd02037">
    <property type="entry name" value="Mrp_NBP35"/>
    <property type="match status" value="1"/>
</dbReference>
<dbReference type="GO" id="GO:0051536">
    <property type="term" value="F:iron-sulfur cluster binding"/>
    <property type="evidence" value="ECO:0007669"/>
    <property type="project" value="UniProtKB-KW"/>
</dbReference>
<dbReference type="GO" id="GO:0005524">
    <property type="term" value="F:ATP binding"/>
    <property type="evidence" value="ECO:0007669"/>
    <property type="project" value="UniProtKB-KW"/>
</dbReference>
<keyword evidence="5" id="KW-0411">Iron-sulfur</keyword>
<dbReference type="GO" id="GO:0140663">
    <property type="term" value="F:ATP-dependent FeS chaperone activity"/>
    <property type="evidence" value="ECO:0007669"/>
    <property type="project" value="InterPro"/>
</dbReference>
<dbReference type="Gene3D" id="3.40.50.300">
    <property type="entry name" value="P-loop containing nucleotide triphosphate hydrolases"/>
    <property type="match status" value="1"/>
</dbReference>
<feature type="region of interest" description="Disordered" evidence="6">
    <location>
        <begin position="199"/>
        <end position="238"/>
    </location>
</feature>
<organism evidence="7 8">
    <name type="scientific">Kipferlia bialata</name>
    <dbReference type="NCBI Taxonomy" id="797122"/>
    <lineage>
        <taxon>Eukaryota</taxon>
        <taxon>Metamonada</taxon>
        <taxon>Carpediemonas-like organisms</taxon>
        <taxon>Kipferlia</taxon>
    </lineage>
</organism>
<evidence type="ECO:0000256" key="6">
    <source>
        <dbReference type="SAM" id="MobiDB-lite"/>
    </source>
</evidence>
<protein>
    <submittedName>
        <fullName evidence="7">Mrp/NBP35 ATP-binding protein</fullName>
    </submittedName>
</protein>
<keyword evidence="1" id="KW-0479">Metal-binding</keyword>
<dbReference type="InterPro" id="IPR019591">
    <property type="entry name" value="Mrp/NBP35_ATP-bd"/>
</dbReference>
<dbReference type="InterPro" id="IPR000808">
    <property type="entry name" value="Mrp-like_CS"/>
</dbReference>
<evidence type="ECO:0000256" key="5">
    <source>
        <dbReference type="ARBA" id="ARBA00023014"/>
    </source>
</evidence>
<keyword evidence="4" id="KW-0408">Iron</keyword>
<evidence type="ECO:0000256" key="4">
    <source>
        <dbReference type="ARBA" id="ARBA00023004"/>
    </source>
</evidence>
<evidence type="ECO:0000256" key="1">
    <source>
        <dbReference type="ARBA" id="ARBA00022723"/>
    </source>
</evidence>
<gene>
    <name evidence="7" type="ORF">KIPB_002876</name>
</gene>
<keyword evidence="8" id="KW-1185">Reference proteome</keyword>
<reference evidence="7 8" key="1">
    <citation type="journal article" date="2018" name="PLoS ONE">
        <title>The draft genome of Kipferlia bialata reveals reductive genome evolution in fornicate parasites.</title>
        <authorList>
            <person name="Tanifuji G."/>
            <person name="Takabayashi S."/>
            <person name="Kume K."/>
            <person name="Takagi M."/>
            <person name="Nakayama T."/>
            <person name="Kamikawa R."/>
            <person name="Inagaki Y."/>
            <person name="Hashimoto T."/>
        </authorList>
    </citation>
    <scope>NUCLEOTIDE SEQUENCE [LARGE SCALE GENOMIC DNA]</scope>
    <source>
        <strain evidence="7">NY0173</strain>
    </source>
</reference>
<dbReference type="SUPFAM" id="SSF52540">
    <property type="entry name" value="P-loop containing nucleoside triphosphate hydrolases"/>
    <property type="match status" value="1"/>
</dbReference>
<dbReference type="InterPro" id="IPR027417">
    <property type="entry name" value="P-loop_NTPase"/>
</dbReference>
<dbReference type="OrthoDB" id="1741334at2759"/>
<keyword evidence="2" id="KW-0547">Nucleotide-binding</keyword>
<dbReference type="PROSITE" id="PS01215">
    <property type="entry name" value="MRP"/>
    <property type="match status" value="1"/>
</dbReference>
<evidence type="ECO:0000256" key="2">
    <source>
        <dbReference type="ARBA" id="ARBA00022741"/>
    </source>
</evidence>
<dbReference type="InterPro" id="IPR033756">
    <property type="entry name" value="YlxH/NBP35"/>
</dbReference>
<dbReference type="GO" id="GO:0046872">
    <property type="term" value="F:metal ion binding"/>
    <property type="evidence" value="ECO:0007669"/>
    <property type="project" value="UniProtKB-KW"/>
</dbReference>
<comment type="caution">
    <text evidence="7">The sequence shown here is derived from an EMBL/GenBank/DDBJ whole genome shotgun (WGS) entry which is preliminary data.</text>
</comment>
<evidence type="ECO:0000313" key="7">
    <source>
        <dbReference type="EMBL" id="GIQ81846.1"/>
    </source>
</evidence>